<gene>
    <name evidence="2" type="ORF">E2C01_080070</name>
</gene>
<dbReference type="EMBL" id="VSRR010067971">
    <property type="protein sequence ID" value="MPC85301.1"/>
    <property type="molecule type" value="Genomic_DNA"/>
</dbReference>
<evidence type="ECO:0000313" key="3">
    <source>
        <dbReference type="Proteomes" id="UP000324222"/>
    </source>
</evidence>
<evidence type="ECO:0000256" key="1">
    <source>
        <dbReference type="SAM" id="MobiDB-lite"/>
    </source>
</evidence>
<keyword evidence="3" id="KW-1185">Reference proteome</keyword>
<dbReference type="Proteomes" id="UP000324222">
    <property type="component" value="Unassembled WGS sequence"/>
</dbReference>
<proteinExistence type="predicted"/>
<organism evidence="2 3">
    <name type="scientific">Portunus trituberculatus</name>
    <name type="common">Swimming crab</name>
    <name type="synonym">Neptunus trituberculatus</name>
    <dbReference type="NCBI Taxonomy" id="210409"/>
    <lineage>
        <taxon>Eukaryota</taxon>
        <taxon>Metazoa</taxon>
        <taxon>Ecdysozoa</taxon>
        <taxon>Arthropoda</taxon>
        <taxon>Crustacea</taxon>
        <taxon>Multicrustacea</taxon>
        <taxon>Malacostraca</taxon>
        <taxon>Eumalacostraca</taxon>
        <taxon>Eucarida</taxon>
        <taxon>Decapoda</taxon>
        <taxon>Pleocyemata</taxon>
        <taxon>Brachyura</taxon>
        <taxon>Eubrachyura</taxon>
        <taxon>Portunoidea</taxon>
        <taxon>Portunidae</taxon>
        <taxon>Portuninae</taxon>
        <taxon>Portunus</taxon>
    </lineage>
</organism>
<feature type="compositionally biased region" description="Pro residues" evidence="1">
    <location>
        <begin position="1"/>
        <end position="15"/>
    </location>
</feature>
<feature type="compositionally biased region" description="Basic and acidic residues" evidence="1">
    <location>
        <begin position="65"/>
        <end position="76"/>
    </location>
</feature>
<dbReference type="AlphaFoldDB" id="A0A5B7IIJ4"/>
<name>A0A5B7IIJ4_PORTR</name>
<sequence>MEPPTLPSVSHPPSPVSHTRQTPGYIYMWVPPPVPNGQQGSSDEEMPSPELLRRAIVTRSGRVSRPPERSVPRPDSSEGESTVVLRSCETSRCHDAPSQFCEAPAQGSTTVLDTSLYPRWPVAI</sequence>
<protein>
    <submittedName>
        <fullName evidence="2">Uncharacterized protein</fullName>
    </submittedName>
</protein>
<evidence type="ECO:0000313" key="2">
    <source>
        <dbReference type="EMBL" id="MPC85301.1"/>
    </source>
</evidence>
<reference evidence="2 3" key="1">
    <citation type="submission" date="2019-05" db="EMBL/GenBank/DDBJ databases">
        <title>Another draft genome of Portunus trituberculatus and its Hox gene families provides insights of decapod evolution.</title>
        <authorList>
            <person name="Jeong J.-H."/>
            <person name="Song I."/>
            <person name="Kim S."/>
            <person name="Choi T."/>
            <person name="Kim D."/>
            <person name="Ryu S."/>
            <person name="Kim W."/>
        </authorList>
    </citation>
    <scope>NUCLEOTIDE SEQUENCE [LARGE SCALE GENOMIC DNA]</scope>
    <source>
        <tissue evidence="2">Muscle</tissue>
    </source>
</reference>
<feature type="region of interest" description="Disordered" evidence="1">
    <location>
        <begin position="1"/>
        <end position="83"/>
    </location>
</feature>
<accession>A0A5B7IIJ4</accession>
<comment type="caution">
    <text evidence="2">The sequence shown here is derived from an EMBL/GenBank/DDBJ whole genome shotgun (WGS) entry which is preliminary data.</text>
</comment>